<organism evidence="9 10">
    <name type="scientific">Priestia megaterium</name>
    <name type="common">Bacillus megaterium</name>
    <dbReference type="NCBI Taxonomy" id="1404"/>
    <lineage>
        <taxon>Bacteria</taxon>
        <taxon>Bacillati</taxon>
        <taxon>Bacillota</taxon>
        <taxon>Bacilli</taxon>
        <taxon>Bacillales</taxon>
        <taxon>Bacillaceae</taxon>
        <taxon>Priestia</taxon>
    </lineage>
</organism>
<sequence length="280" mass="30523">MKKRLLSIVSLFLIAIIALTGCGSASGEGTRTVKIGINGDDADLWRLIQQKVAKDDIKLKIVSFSDYVQPNTALDDGSIDLNAFQTITYMNQFKKDHHLDISAIGSTVIAPMGIYSHKYKSVDDIPKGSTITIPNDVTNAGRALKLLESAKLIKLKDDFDPKGSIEQITENPKNLVIKPVAAGQTTRSLDDVGAAIINNGFAVQAGLNPGKDPLYKEDPSKKAAMPYINVIAAQTKHKNDKDFQKIVKAYQSKEVKDYIKKRDKGATVPVVISVDKIKSL</sequence>
<dbReference type="PROSITE" id="PS51257">
    <property type="entry name" value="PROKAR_LIPOPROTEIN"/>
    <property type="match status" value="1"/>
</dbReference>
<dbReference type="GO" id="GO:0016020">
    <property type="term" value="C:membrane"/>
    <property type="evidence" value="ECO:0007669"/>
    <property type="project" value="UniProtKB-SubCell"/>
</dbReference>
<reference evidence="9 10" key="1">
    <citation type="journal article" date="2018" name="Appl. Environ. Microbiol.">
        <title>Antimicrobial susceptibility testing and tentative epidemiological cut-off values of five Bacillus species relevant for use as animal feed additives or for plant protection.</title>
        <authorList>
            <person name="Agerso Y."/>
            <person name="Stuer-Lauridsen B."/>
            <person name="Bjerre K."/>
            <person name="Jensen M.G."/>
            <person name="Johansen E."/>
            <person name="Bennedsen M."/>
            <person name="Brockmann E."/>
            <person name="Nielsen B."/>
        </authorList>
    </citation>
    <scope>NUCLEOTIDE SEQUENCE [LARGE SCALE GENOMIC DNA]</scope>
    <source>
        <strain evidence="9 10">CHCC20162</strain>
    </source>
</reference>
<gene>
    <name evidence="9" type="ORF">C3744_23560</name>
</gene>
<proteinExistence type="inferred from homology"/>
<dbReference type="AlphaFoldDB" id="A0A3D8WWN7"/>
<dbReference type="Gene3D" id="3.40.190.10">
    <property type="entry name" value="Periplasmic binding protein-like II"/>
    <property type="match status" value="2"/>
</dbReference>
<dbReference type="Pfam" id="PF03180">
    <property type="entry name" value="Lipoprotein_9"/>
    <property type="match status" value="1"/>
</dbReference>
<keyword evidence="5 6" id="KW-0449">Lipoprotein</keyword>
<evidence type="ECO:0000256" key="1">
    <source>
        <dbReference type="ARBA" id="ARBA00004635"/>
    </source>
</evidence>
<dbReference type="InterPro" id="IPR004872">
    <property type="entry name" value="Lipoprotein_NlpA"/>
</dbReference>
<comment type="similarity">
    <text evidence="6">Belongs to the nlpA lipoprotein family.</text>
</comment>
<comment type="subcellular location">
    <subcellularLocation>
        <location evidence="1">Membrane</location>
        <topology evidence="1">Lipid-anchor</topology>
    </subcellularLocation>
</comment>
<evidence type="ECO:0000313" key="10">
    <source>
        <dbReference type="Proteomes" id="UP000256519"/>
    </source>
</evidence>
<dbReference type="SUPFAM" id="SSF53850">
    <property type="entry name" value="Periplasmic binding protein-like II"/>
    <property type="match status" value="1"/>
</dbReference>
<dbReference type="Proteomes" id="UP000256519">
    <property type="component" value="Unassembled WGS sequence"/>
</dbReference>
<keyword evidence="2 8" id="KW-0732">Signal</keyword>
<feature type="signal peptide" evidence="8">
    <location>
        <begin position="1"/>
        <end position="25"/>
    </location>
</feature>
<evidence type="ECO:0000256" key="3">
    <source>
        <dbReference type="ARBA" id="ARBA00023136"/>
    </source>
</evidence>
<protein>
    <recommendedName>
        <fullName evidence="6">Lipoprotein</fullName>
    </recommendedName>
</protein>
<comment type="caution">
    <text evidence="9">The sequence shown here is derived from an EMBL/GenBank/DDBJ whole genome shotgun (WGS) entry which is preliminary data.</text>
</comment>
<dbReference type="PANTHER" id="PTHR30429">
    <property type="entry name" value="D-METHIONINE-BINDING LIPOPROTEIN METQ"/>
    <property type="match status" value="1"/>
</dbReference>
<accession>A0A3D8WWN7</accession>
<evidence type="ECO:0000256" key="2">
    <source>
        <dbReference type="ARBA" id="ARBA00022729"/>
    </source>
</evidence>
<evidence type="ECO:0000256" key="6">
    <source>
        <dbReference type="PIRNR" id="PIRNR002854"/>
    </source>
</evidence>
<feature type="lipid moiety-binding region" description="S-diacylglycerol cysteine" evidence="7">
    <location>
        <position position="22"/>
    </location>
</feature>
<keyword evidence="3" id="KW-0472">Membrane</keyword>
<dbReference type="EMBL" id="PQWM01000032">
    <property type="protein sequence ID" value="RDZ10078.1"/>
    <property type="molecule type" value="Genomic_DNA"/>
</dbReference>
<name>A0A3D8WWN7_PRIMG</name>
<evidence type="ECO:0000256" key="4">
    <source>
        <dbReference type="ARBA" id="ARBA00023139"/>
    </source>
</evidence>
<feature type="chain" id="PRO_5017814307" description="Lipoprotein" evidence="8">
    <location>
        <begin position="26"/>
        <end position="280"/>
    </location>
</feature>
<evidence type="ECO:0000256" key="7">
    <source>
        <dbReference type="PIRSR" id="PIRSR002854-1"/>
    </source>
</evidence>
<evidence type="ECO:0000256" key="5">
    <source>
        <dbReference type="ARBA" id="ARBA00023288"/>
    </source>
</evidence>
<dbReference type="PIRSF" id="PIRSF002854">
    <property type="entry name" value="MetQ"/>
    <property type="match status" value="1"/>
</dbReference>
<evidence type="ECO:0000256" key="8">
    <source>
        <dbReference type="SAM" id="SignalP"/>
    </source>
</evidence>
<dbReference type="PANTHER" id="PTHR30429:SF3">
    <property type="entry name" value="LIPOPROTEIN"/>
    <property type="match status" value="1"/>
</dbReference>
<keyword evidence="4" id="KW-0564">Palmitate</keyword>
<dbReference type="RefSeq" id="WP_116077432.1">
    <property type="nucleotide sequence ID" value="NZ_CP187632.1"/>
</dbReference>
<evidence type="ECO:0000313" key="9">
    <source>
        <dbReference type="EMBL" id="RDZ10078.1"/>
    </source>
</evidence>